<dbReference type="KEGG" id="phu:Phum_PHUM424320"/>
<accession>E0VSW9</accession>
<dbReference type="OrthoDB" id="8190279at2759"/>
<organism>
    <name type="scientific">Pediculus humanus subsp. corporis</name>
    <name type="common">Body louse</name>
    <dbReference type="NCBI Taxonomy" id="121224"/>
    <lineage>
        <taxon>Eukaryota</taxon>
        <taxon>Metazoa</taxon>
        <taxon>Ecdysozoa</taxon>
        <taxon>Arthropoda</taxon>
        <taxon>Hexapoda</taxon>
        <taxon>Insecta</taxon>
        <taxon>Pterygota</taxon>
        <taxon>Neoptera</taxon>
        <taxon>Paraneoptera</taxon>
        <taxon>Psocodea</taxon>
        <taxon>Troctomorpha</taxon>
        <taxon>Phthiraptera</taxon>
        <taxon>Anoplura</taxon>
        <taxon>Pediculidae</taxon>
        <taxon>Pediculus</taxon>
    </lineage>
</organism>
<dbReference type="HOGENOM" id="CLU_2725239_0_0_1"/>
<reference evidence="1" key="1">
    <citation type="submission" date="2007-04" db="EMBL/GenBank/DDBJ databases">
        <title>Annotation of Pediculus humanus corporis strain USDA.</title>
        <authorList>
            <person name="Kirkness E."/>
            <person name="Hannick L."/>
            <person name="Hass B."/>
            <person name="Bruggner R."/>
            <person name="Lawson D."/>
            <person name="Bidwell S."/>
            <person name="Joardar V."/>
            <person name="Caler E."/>
            <person name="Walenz B."/>
            <person name="Inman J."/>
            <person name="Schobel S."/>
            <person name="Galinsky K."/>
            <person name="Amedeo P."/>
            <person name="Strausberg R."/>
        </authorList>
    </citation>
    <scope>NUCLEOTIDE SEQUENCE</scope>
    <source>
        <strain evidence="1">USDA</strain>
    </source>
</reference>
<dbReference type="VEuPathDB" id="VectorBase:PHUM424320"/>
<proteinExistence type="predicted"/>
<dbReference type="AlphaFoldDB" id="E0VSW9"/>
<evidence type="ECO:0000313" key="1">
    <source>
        <dbReference type="EMBL" id="EEB16475.1"/>
    </source>
</evidence>
<dbReference type="EnsemblMetazoa" id="PHUM424320-RA">
    <property type="protein sequence ID" value="PHUM424320-PA"/>
    <property type="gene ID" value="PHUM424320"/>
</dbReference>
<dbReference type="EMBL" id="AAZO01005188">
    <property type="status" value="NOT_ANNOTATED_CDS"/>
    <property type="molecule type" value="Genomic_DNA"/>
</dbReference>
<gene>
    <name evidence="2" type="primary">8234593</name>
    <name evidence="1" type="ORF">Phum_PHUM424320</name>
</gene>
<dbReference type="CTD" id="8234593"/>
<reference evidence="1" key="2">
    <citation type="submission" date="2007-04" db="EMBL/GenBank/DDBJ databases">
        <title>The genome of the human body louse.</title>
        <authorList>
            <consortium name="The Human Body Louse Genome Consortium"/>
            <person name="Kirkness E."/>
            <person name="Walenz B."/>
            <person name="Hass B."/>
            <person name="Bruggner R."/>
            <person name="Strausberg R."/>
        </authorList>
    </citation>
    <scope>NUCLEOTIDE SEQUENCE</scope>
    <source>
        <strain evidence="1">USDA</strain>
    </source>
</reference>
<evidence type="ECO:0000313" key="2">
    <source>
        <dbReference type="EnsemblMetazoa" id="PHUM424320-PA"/>
    </source>
</evidence>
<evidence type="ECO:0000313" key="3">
    <source>
        <dbReference type="Proteomes" id="UP000009046"/>
    </source>
</evidence>
<protein>
    <submittedName>
        <fullName evidence="1 2">Uncharacterized protein</fullName>
    </submittedName>
</protein>
<reference evidence="2" key="3">
    <citation type="submission" date="2020-05" db="UniProtKB">
        <authorList>
            <consortium name="EnsemblMetazoa"/>
        </authorList>
    </citation>
    <scope>IDENTIFICATION</scope>
    <source>
        <strain evidence="2">USDA</strain>
    </source>
</reference>
<dbReference type="RefSeq" id="XP_002429213.1">
    <property type="nucleotide sequence ID" value="XM_002429168.1"/>
</dbReference>
<keyword evidence="3" id="KW-1185">Reference proteome</keyword>
<name>E0VSW9_PEDHC</name>
<dbReference type="InParanoid" id="E0VSW9"/>
<dbReference type="Proteomes" id="UP000009046">
    <property type="component" value="Unassembled WGS sequence"/>
</dbReference>
<sequence length="72" mass="8051">MGHKQYLKVGQSAKNRLFGVAAPSSKKQRKMDDGGTPINMLISEQSKISTGKTNEFFRITKIQVYAGNNYIE</sequence>
<dbReference type="GeneID" id="8234593"/>
<dbReference type="EMBL" id="DS235758">
    <property type="protein sequence ID" value="EEB16475.1"/>
    <property type="molecule type" value="Genomic_DNA"/>
</dbReference>